<organism evidence="3 4">
    <name type="scientific">Vescimonas fastidiosa</name>
    <dbReference type="NCBI Taxonomy" id="2714353"/>
    <lineage>
        <taxon>Bacteria</taxon>
        <taxon>Bacillati</taxon>
        <taxon>Bacillota</taxon>
        <taxon>Clostridia</taxon>
        <taxon>Eubacteriales</taxon>
        <taxon>Oscillospiraceae</taxon>
        <taxon>Vescimonas</taxon>
    </lineage>
</organism>
<dbReference type="CDD" id="cd00088">
    <property type="entry name" value="HPT"/>
    <property type="match status" value="1"/>
</dbReference>
<feature type="domain" description="HPt" evidence="2">
    <location>
        <begin position="19"/>
        <end position="114"/>
    </location>
</feature>
<sequence>MTLKNLYDAIGASYDDTIERLMSADFLLRFVRKFPDDPSFAALKDALARGSTEEAFRAAHTLKGVCANLGFTRLRETAGQLTELLRAGTLEGTESLFLKLSEEYAHLLGQIALLD</sequence>
<protein>
    <recommendedName>
        <fullName evidence="2">HPt domain-containing protein</fullName>
    </recommendedName>
</protein>
<dbReference type="InterPro" id="IPR008207">
    <property type="entry name" value="Sig_transdc_His_kin_Hpt_dom"/>
</dbReference>
<dbReference type="SMART" id="SM00073">
    <property type="entry name" value="HPT"/>
    <property type="match status" value="1"/>
</dbReference>
<evidence type="ECO:0000313" key="4">
    <source>
        <dbReference type="Proteomes" id="UP000681343"/>
    </source>
</evidence>
<reference evidence="3" key="1">
    <citation type="submission" date="2020-09" db="EMBL/GenBank/DDBJ databases">
        <title>New species isolated from human feces.</title>
        <authorList>
            <person name="Kitahara M."/>
            <person name="Shigeno Y."/>
            <person name="Shime M."/>
            <person name="Matsumoto Y."/>
            <person name="Nakamura S."/>
            <person name="Motooka D."/>
            <person name="Fukuoka S."/>
            <person name="Nishikawa H."/>
            <person name="Benno Y."/>
        </authorList>
    </citation>
    <scope>NUCLEOTIDE SEQUENCE</scope>
    <source>
        <strain evidence="3">MM35</strain>
    </source>
</reference>
<name>A0A810PS26_9FIRM</name>
<evidence type="ECO:0000256" key="1">
    <source>
        <dbReference type="PROSITE-ProRule" id="PRU00110"/>
    </source>
</evidence>
<dbReference type="KEGG" id="vfa:MM35RIKEN_09020"/>
<feature type="modified residue" description="Phosphohistidine" evidence="1">
    <location>
        <position position="60"/>
    </location>
</feature>
<evidence type="ECO:0000259" key="2">
    <source>
        <dbReference type="PROSITE" id="PS50894"/>
    </source>
</evidence>
<proteinExistence type="predicted"/>
<dbReference type="AlphaFoldDB" id="A0A810PS26"/>
<dbReference type="Proteomes" id="UP000681343">
    <property type="component" value="Chromosome"/>
</dbReference>
<keyword evidence="4" id="KW-1185">Reference proteome</keyword>
<keyword evidence="1" id="KW-0597">Phosphoprotein</keyword>
<evidence type="ECO:0000313" key="3">
    <source>
        <dbReference type="EMBL" id="BCK78710.1"/>
    </source>
</evidence>
<accession>A0A810PS26</accession>
<dbReference type="Pfam" id="PF01627">
    <property type="entry name" value="Hpt"/>
    <property type="match status" value="1"/>
</dbReference>
<dbReference type="RefSeq" id="WP_212819671.1">
    <property type="nucleotide sequence ID" value="NZ_AP023415.1"/>
</dbReference>
<dbReference type="EMBL" id="AP023415">
    <property type="protein sequence ID" value="BCK78710.1"/>
    <property type="molecule type" value="Genomic_DNA"/>
</dbReference>
<gene>
    <name evidence="3" type="ORF">MM35RIKEN_09020</name>
</gene>
<dbReference type="InterPro" id="IPR036641">
    <property type="entry name" value="HPT_dom_sf"/>
</dbReference>
<dbReference type="GO" id="GO:0000160">
    <property type="term" value="P:phosphorelay signal transduction system"/>
    <property type="evidence" value="ECO:0007669"/>
    <property type="project" value="InterPro"/>
</dbReference>
<dbReference type="Gene3D" id="1.20.120.160">
    <property type="entry name" value="HPT domain"/>
    <property type="match status" value="1"/>
</dbReference>
<dbReference type="SUPFAM" id="SSF47226">
    <property type="entry name" value="Histidine-containing phosphotransfer domain, HPT domain"/>
    <property type="match status" value="1"/>
</dbReference>
<dbReference type="PROSITE" id="PS50894">
    <property type="entry name" value="HPT"/>
    <property type="match status" value="1"/>
</dbReference>